<dbReference type="InterPro" id="IPR011765">
    <property type="entry name" value="Pept_M16_N"/>
</dbReference>
<dbReference type="InterPro" id="IPR050361">
    <property type="entry name" value="MPP/UQCRC_Complex"/>
</dbReference>
<dbReference type="Gene3D" id="3.30.830.10">
    <property type="entry name" value="Metalloenzyme, LuxS/M16 peptidase-like"/>
    <property type="match status" value="2"/>
</dbReference>
<gene>
    <name evidence="4" type="ORF">F4560_001453</name>
</gene>
<comment type="caution">
    <text evidence="4">The sequence shown here is derived from an EMBL/GenBank/DDBJ whole genome shotgun (WGS) entry which is preliminary data.</text>
</comment>
<reference evidence="4 5" key="1">
    <citation type="submission" date="2020-08" db="EMBL/GenBank/DDBJ databases">
        <title>Sequencing the genomes of 1000 actinobacteria strains.</title>
        <authorList>
            <person name="Klenk H.-P."/>
        </authorList>
    </citation>
    <scope>NUCLEOTIDE SEQUENCE [LARGE SCALE GENOMIC DNA]</scope>
    <source>
        <strain evidence="4 5">DSM 45486</strain>
    </source>
</reference>
<evidence type="ECO:0000313" key="4">
    <source>
        <dbReference type="EMBL" id="MBB5801685.1"/>
    </source>
</evidence>
<dbReference type="SUPFAM" id="SSF63411">
    <property type="entry name" value="LuxS/MPP-like metallohydrolase"/>
    <property type="match status" value="2"/>
</dbReference>
<organism evidence="4 5">
    <name type="scientific">Saccharothrix ecbatanensis</name>
    <dbReference type="NCBI Taxonomy" id="1105145"/>
    <lineage>
        <taxon>Bacteria</taxon>
        <taxon>Bacillati</taxon>
        <taxon>Actinomycetota</taxon>
        <taxon>Actinomycetes</taxon>
        <taxon>Pseudonocardiales</taxon>
        <taxon>Pseudonocardiaceae</taxon>
        <taxon>Saccharothrix</taxon>
    </lineage>
</organism>
<name>A0A7W9LZB5_9PSEU</name>
<dbReference type="AlphaFoldDB" id="A0A7W9LZB5"/>
<evidence type="ECO:0000256" key="1">
    <source>
        <dbReference type="ARBA" id="ARBA00007261"/>
    </source>
</evidence>
<dbReference type="InterPro" id="IPR011249">
    <property type="entry name" value="Metalloenz_LuxS/M16"/>
</dbReference>
<evidence type="ECO:0000259" key="3">
    <source>
        <dbReference type="Pfam" id="PF05193"/>
    </source>
</evidence>
<dbReference type="Pfam" id="PF00675">
    <property type="entry name" value="Peptidase_M16"/>
    <property type="match status" value="1"/>
</dbReference>
<dbReference type="EMBL" id="JACHMO010000001">
    <property type="protein sequence ID" value="MBB5801685.1"/>
    <property type="molecule type" value="Genomic_DNA"/>
</dbReference>
<evidence type="ECO:0000313" key="5">
    <source>
        <dbReference type="Proteomes" id="UP000552097"/>
    </source>
</evidence>
<dbReference type="Pfam" id="PF05193">
    <property type="entry name" value="Peptidase_M16_C"/>
    <property type="match status" value="1"/>
</dbReference>
<dbReference type="GO" id="GO:0046872">
    <property type="term" value="F:metal ion binding"/>
    <property type="evidence" value="ECO:0007669"/>
    <property type="project" value="InterPro"/>
</dbReference>
<dbReference type="PANTHER" id="PTHR11851:SF49">
    <property type="entry name" value="MITOCHONDRIAL-PROCESSING PEPTIDASE SUBUNIT ALPHA"/>
    <property type="match status" value="1"/>
</dbReference>
<feature type="domain" description="Peptidase M16 C-terminal" evidence="3">
    <location>
        <begin position="235"/>
        <end position="339"/>
    </location>
</feature>
<dbReference type="PANTHER" id="PTHR11851">
    <property type="entry name" value="METALLOPROTEASE"/>
    <property type="match status" value="1"/>
</dbReference>
<keyword evidence="5" id="KW-1185">Reference proteome</keyword>
<comment type="similarity">
    <text evidence="1">Belongs to the peptidase M16 family.</text>
</comment>
<dbReference type="InterPro" id="IPR007863">
    <property type="entry name" value="Peptidase_M16_C"/>
</dbReference>
<dbReference type="Proteomes" id="UP000552097">
    <property type="component" value="Unassembled WGS sequence"/>
</dbReference>
<sequence length="404" mass="42110">MFVVKALDNGVRVALDGSLGVRSVTVCVSLGAGAAHDAADLSGLSHLVEHLVLEAPCHGDTSLSKWVDSVGGQSNASTSHEAVVFWARVPPEAAVECVRHLDLAVAQPRITDELCASERSVVLQELLAAAADPIDVARESFHGKLFAGGPFARPVGGDPDDFPEPSAEDVLRAHRNTLASYPVGISLVGPPDLLAESFDVLAVGELARLEQAGAPTPPDWTPLEPPRPAADPDADYAYLVAGGPGAGRSTARWAAAEVLAAAIGGTPGSVLYERLRGELGMGYQLQSFHTAYHDVGSWSVVVGAPPEDVPLVERTVHDCLEAVASGRLAGEHLDAAKRQAVGSVLLDNEDPVALAHLDCAWLPRTGSDEPPVDAVRRLLAGVSHGDVRAFAAQVLEGYTHVVAS</sequence>
<feature type="domain" description="Peptidase M16 N-terminal" evidence="2">
    <location>
        <begin position="13"/>
        <end position="156"/>
    </location>
</feature>
<accession>A0A7W9LZB5</accession>
<protein>
    <submittedName>
        <fullName evidence="4">Putative Zn-dependent peptidase</fullName>
    </submittedName>
</protein>
<evidence type="ECO:0000259" key="2">
    <source>
        <dbReference type="Pfam" id="PF00675"/>
    </source>
</evidence>
<dbReference type="RefSeq" id="WP_184917835.1">
    <property type="nucleotide sequence ID" value="NZ_JACHMO010000001.1"/>
</dbReference>
<proteinExistence type="inferred from homology"/>